<reference evidence="3 4" key="1">
    <citation type="journal article" date="2014" name="Proc. Natl. Acad. Sci. U.S.A.">
        <title>Functional type 2 photosynthetic reaction centers found in the rare bacterial phylum Gemmatimonadetes.</title>
        <authorList>
            <person name="Zeng Y."/>
            <person name="Feng F."/>
            <person name="Medova H."/>
            <person name="Dean J."/>
            <person name="Koblizek M."/>
        </authorList>
    </citation>
    <scope>NUCLEOTIDE SEQUENCE [LARGE SCALE GENOMIC DNA]</scope>
    <source>
        <strain evidence="3 4">AP64</strain>
    </source>
</reference>
<sequence length="438" mass="48528">MRPSLALVFAALCAPVLVHAQAAAEPAKVRWERLCQIRRDKFDKILPGALRDNGVDMWITMQKENQFDPMYEDFGRGYVGSVGYYIFTDRGGDRIERIAIGASGGMLEGCKVYDRVLALANLKAFITERNPKRIAINMSEEVGAADGLSKTSYDRLVKEIGPDLASRLVSSEKVVSDYRSGFPISQVVALGEAGELSRRIAERALSNEVITPGVTTLEDVAWWMMDQLQQRGLGSSFDMPSVYITGPKGIEATSNGRIIQRGDLLIIDWGVGYLNTWTDVKRMAYVLKPGETAAPKGIQTAFDNALKVREIIHRTIKPGPTAGAMVEQLRAEITKGGFRMQGTFNEVGTDDKVEVNIGCHSVGDRGHGSGPSIAWFNPRQMTFNIKPFNPFSIELFAWTPNPDWGGAKVRIPLEDDALVTDRGVEWLYPTNQRIWLIK</sequence>
<accession>A0A143BL10</accession>
<dbReference type="Proteomes" id="UP000076404">
    <property type="component" value="Chromosome"/>
</dbReference>
<dbReference type="RefSeq" id="WP_026848558.1">
    <property type="nucleotide sequence ID" value="NZ_CP011454.1"/>
</dbReference>
<proteinExistence type="predicted"/>
<dbReference type="SUPFAM" id="SSF55920">
    <property type="entry name" value="Creatinase/aminopeptidase"/>
    <property type="match status" value="1"/>
</dbReference>
<evidence type="ECO:0000256" key="1">
    <source>
        <dbReference type="SAM" id="SignalP"/>
    </source>
</evidence>
<dbReference type="KEGG" id="gph:GEMMAAP_14835"/>
<dbReference type="AlphaFoldDB" id="A0A143BL10"/>
<dbReference type="eggNOG" id="COG0006">
    <property type="taxonomic scope" value="Bacteria"/>
</dbReference>
<dbReference type="InterPro" id="IPR000994">
    <property type="entry name" value="Pept_M24"/>
</dbReference>
<evidence type="ECO:0000259" key="2">
    <source>
        <dbReference type="Pfam" id="PF00557"/>
    </source>
</evidence>
<keyword evidence="1" id="KW-0732">Signal</keyword>
<protein>
    <submittedName>
        <fullName evidence="3">Peptidase M24</fullName>
    </submittedName>
</protein>
<reference evidence="3 4" key="2">
    <citation type="journal article" date="2016" name="Environ. Microbiol. Rep.">
        <title>Metagenomic evidence for the presence of phototrophic Gemmatimonadetes bacteria in diverse environments.</title>
        <authorList>
            <person name="Zeng Y."/>
            <person name="Baumbach J."/>
            <person name="Barbosa E.G."/>
            <person name="Azevedo V."/>
            <person name="Zhang C."/>
            <person name="Koblizek M."/>
        </authorList>
    </citation>
    <scope>NUCLEOTIDE SEQUENCE [LARGE SCALE GENOMIC DNA]</scope>
    <source>
        <strain evidence="3 4">AP64</strain>
    </source>
</reference>
<dbReference type="Pfam" id="PF00557">
    <property type="entry name" value="Peptidase_M24"/>
    <property type="match status" value="1"/>
</dbReference>
<dbReference type="EMBL" id="CP011454">
    <property type="protein sequence ID" value="AMW05726.1"/>
    <property type="molecule type" value="Genomic_DNA"/>
</dbReference>
<keyword evidence="4" id="KW-1185">Reference proteome</keyword>
<dbReference type="Gene3D" id="3.90.230.10">
    <property type="entry name" value="Creatinase/methionine aminopeptidase superfamily"/>
    <property type="match status" value="1"/>
</dbReference>
<organism evidence="3 4">
    <name type="scientific">Gemmatimonas phototrophica</name>
    <dbReference type="NCBI Taxonomy" id="1379270"/>
    <lineage>
        <taxon>Bacteria</taxon>
        <taxon>Pseudomonadati</taxon>
        <taxon>Gemmatimonadota</taxon>
        <taxon>Gemmatimonadia</taxon>
        <taxon>Gemmatimonadales</taxon>
        <taxon>Gemmatimonadaceae</taxon>
        <taxon>Gemmatimonas</taxon>
    </lineage>
</organism>
<dbReference type="STRING" id="1379270.GEMMAAP_14835"/>
<dbReference type="InterPro" id="IPR036005">
    <property type="entry name" value="Creatinase/aminopeptidase-like"/>
</dbReference>
<evidence type="ECO:0000313" key="3">
    <source>
        <dbReference type="EMBL" id="AMW05726.1"/>
    </source>
</evidence>
<evidence type="ECO:0000313" key="4">
    <source>
        <dbReference type="Proteomes" id="UP000076404"/>
    </source>
</evidence>
<dbReference type="OrthoDB" id="9765815at2"/>
<feature type="domain" description="Peptidase M24" evidence="2">
    <location>
        <begin position="192"/>
        <end position="421"/>
    </location>
</feature>
<feature type="signal peptide" evidence="1">
    <location>
        <begin position="1"/>
        <end position="20"/>
    </location>
</feature>
<name>A0A143BL10_9BACT</name>
<gene>
    <name evidence="3" type="ORF">GEMMAAP_14835</name>
</gene>
<dbReference type="CDD" id="cd01066">
    <property type="entry name" value="APP_MetAP"/>
    <property type="match status" value="1"/>
</dbReference>
<feature type="chain" id="PRO_5007506530" evidence="1">
    <location>
        <begin position="21"/>
        <end position="438"/>
    </location>
</feature>